<reference evidence="5 6" key="2">
    <citation type="journal article" date="2010" name="Stand. Genomic Sci.">
        <title>Complete genome sequence of Nakamurella multipartita type strain (Y-104).</title>
        <authorList>
            <person name="Tice H."/>
            <person name="Mayilraj S."/>
            <person name="Sims D."/>
            <person name="Lapidus A."/>
            <person name="Nolan M."/>
            <person name="Lucas S."/>
            <person name="Glavina Del Rio T."/>
            <person name="Copeland A."/>
            <person name="Cheng J.F."/>
            <person name="Meincke L."/>
            <person name="Bruce D."/>
            <person name="Goodwin L."/>
            <person name="Pitluck S."/>
            <person name="Ivanova N."/>
            <person name="Mavromatis K."/>
            <person name="Ovchinnikova G."/>
            <person name="Pati A."/>
            <person name="Chen A."/>
            <person name="Palaniappan K."/>
            <person name="Land M."/>
            <person name="Hauser L."/>
            <person name="Chang Y.J."/>
            <person name="Jeffries C.D."/>
            <person name="Detter J.C."/>
            <person name="Brettin T."/>
            <person name="Rohde M."/>
            <person name="Goker M."/>
            <person name="Bristow J."/>
            <person name="Eisen J.A."/>
            <person name="Markowitz V."/>
            <person name="Hugenholtz P."/>
            <person name="Kyrpides N.C."/>
            <person name="Klenk H.P."/>
            <person name="Chen F."/>
        </authorList>
    </citation>
    <scope>NUCLEOTIDE SEQUENCE [LARGE SCALE GENOMIC DNA]</scope>
    <source>
        <strain evidence="6">ATCC 700099 / DSM 44233 / CIP 104796 / JCM 9543 / NBRC 105858 / Y-104</strain>
    </source>
</reference>
<keyword evidence="1" id="KW-0805">Transcription regulation</keyword>
<dbReference type="PROSITE" id="PS50932">
    <property type="entry name" value="HTH_LACI_2"/>
    <property type="match status" value="1"/>
</dbReference>
<keyword evidence="2" id="KW-0238">DNA-binding</keyword>
<dbReference type="STRING" id="479431.Namu_3354"/>
<dbReference type="PANTHER" id="PTHR30146:SF152">
    <property type="entry name" value="TRANSCRIPTIONAL REGULATORY PROTEIN"/>
    <property type="match status" value="1"/>
</dbReference>
<dbReference type="KEGG" id="nml:Namu_3354"/>
<dbReference type="Pfam" id="PF13407">
    <property type="entry name" value="Peripla_BP_4"/>
    <property type="match status" value="1"/>
</dbReference>
<evidence type="ECO:0000256" key="1">
    <source>
        <dbReference type="ARBA" id="ARBA00023015"/>
    </source>
</evidence>
<keyword evidence="6" id="KW-1185">Reference proteome</keyword>
<evidence type="ECO:0000313" key="6">
    <source>
        <dbReference type="Proteomes" id="UP000002218"/>
    </source>
</evidence>
<dbReference type="GO" id="GO:0000976">
    <property type="term" value="F:transcription cis-regulatory region binding"/>
    <property type="evidence" value="ECO:0007669"/>
    <property type="project" value="TreeGrafter"/>
</dbReference>
<dbReference type="SUPFAM" id="SSF47413">
    <property type="entry name" value="lambda repressor-like DNA-binding domains"/>
    <property type="match status" value="1"/>
</dbReference>
<dbReference type="SUPFAM" id="SSF53822">
    <property type="entry name" value="Periplasmic binding protein-like I"/>
    <property type="match status" value="1"/>
</dbReference>
<feature type="domain" description="HTH lacI-type" evidence="4">
    <location>
        <begin position="8"/>
        <end position="58"/>
    </location>
</feature>
<evidence type="ECO:0000256" key="3">
    <source>
        <dbReference type="ARBA" id="ARBA00023163"/>
    </source>
</evidence>
<dbReference type="Gene3D" id="3.40.50.2300">
    <property type="match status" value="2"/>
</dbReference>
<dbReference type="InterPro" id="IPR028082">
    <property type="entry name" value="Peripla_BP_I"/>
</dbReference>
<gene>
    <name evidence="5" type="ordered locus">Namu_3354</name>
</gene>
<dbReference type="Proteomes" id="UP000002218">
    <property type="component" value="Chromosome"/>
</dbReference>
<dbReference type="HOGENOM" id="CLU_037628_0_0_11"/>
<dbReference type="InterPro" id="IPR025997">
    <property type="entry name" value="SBP_2_dom"/>
</dbReference>
<dbReference type="SMART" id="SM00354">
    <property type="entry name" value="HTH_LACI"/>
    <property type="match status" value="1"/>
</dbReference>
<organism evidence="5 6">
    <name type="scientific">Nakamurella multipartita (strain ATCC 700099 / DSM 44233 / CIP 104796 / JCM 9543 / NBRC 105858 / Y-104)</name>
    <name type="common">Microsphaera multipartita</name>
    <dbReference type="NCBI Taxonomy" id="479431"/>
    <lineage>
        <taxon>Bacteria</taxon>
        <taxon>Bacillati</taxon>
        <taxon>Actinomycetota</taxon>
        <taxon>Actinomycetes</taxon>
        <taxon>Nakamurellales</taxon>
        <taxon>Nakamurellaceae</taxon>
        <taxon>Nakamurella</taxon>
    </lineage>
</organism>
<dbReference type="AlphaFoldDB" id="C8XDX9"/>
<keyword evidence="3" id="KW-0804">Transcription</keyword>
<dbReference type="GO" id="GO:0003700">
    <property type="term" value="F:DNA-binding transcription factor activity"/>
    <property type="evidence" value="ECO:0007669"/>
    <property type="project" value="TreeGrafter"/>
</dbReference>
<protein>
    <submittedName>
        <fullName evidence="5">Transcriptional regulator, LacI family</fullName>
    </submittedName>
</protein>
<evidence type="ECO:0000259" key="4">
    <source>
        <dbReference type="PROSITE" id="PS50932"/>
    </source>
</evidence>
<dbReference type="CDD" id="cd06307">
    <property type="entry name" value="PBP1_sugar_binding"/>
    <property type="match status" value="1"/>
</dbReference>
<dbReference type="Pfam" id="PF00356">
    <property type="entry name" value="LacI"/>
    <property type="match status" value="1"/>
</dbReference>
<dbReference type="EMBL" id="CP001737">
    <property type="protein sequence ID" value="ACV79682.1"/>
    <property type="molecule type" value="Genomic_DNA"/>
</dbReference>
<reference evidence="6" key="1">
    <citation type="submission" date="2009-09" db="EMBL/GenBank/DDBJ databases">
        <title>The complete genome of Nakamurella multipartita DSM 44233.</title>
        <authorList>
            <consortium name="US DOE Joint Genome Institute (JGI-PGF)"/>
            <person name="Lucas S."/>
            <person name="Copeland A."/>
            <person name="Lapidus A."/>
            <person name="Glavina del Rio T."/>
            <person name="Dalin E."/>
            <person name="Tice H."/>
            <person name="Bruce D."/>
            <person name="Goodwin L."/>
            <person name="Pitluck S."/>
            <person name="Kyrpides N."/>
            <person name="Mavromatis K."/>
            <person name="Ivanova N."/>
            <person name="Ovchinnikova G."/>
            <person name="Sims D."/>
            <person name="Meincke L."/>
            <person name="Brettin T."/>
            <person name="Detter J.C."/>
            <person name="Han C."/>
            <person name="Larimer F."/>
            <person name="Land M."/>
            <person name="Hauser L."/>
            <person name="Markowitz V."/>
            <person name="Cheng J.-F."/>
            <person name="Hugenholtz P."/>
            <person name="Woyke T."/>
            <person name="Wu D."/>
            <person name="Klenk H.-P."/>
            <person name="Eisen J.A."/>
        </authorList>
    </citation>
    <scope>NUCLEOTIDE SEQUENCE [LARGE SCALE GENOMIC DNA]</scope>
    <source>
        <strain evidence="6">ATCC 700099 / DSM 44233 / CIP 104796 / JCM 9543 / NBRC 105858 / Y-104</strain>
    </source>
</reference>
<sequence length="343" mass="37304">MTTHPYPIREIAGQAGVSAATVDRVLHERPGVRASTVFKVRQAIVDLDRQQAQLRLSGRTFMVDVVMQTPDRFSSAIKAALETQLPTLLPAVVRARFDFRETARPAEIVKTLRDLRHRGSSGVILKAPDLPEVVAEVDQLRAAGIPVVTLVTDLPLSSRIGYVGIDNRSAGATAAYLIERWLGERPGSVLIAISRSVFRNEEEREIGFRSTLRAASERPLVEMTDTDGLDDSVRARTVARLTEHPSIVGVYSIGGGNRAILEAFAGLDRPCLVFIGHDVDRDNRELLAQQRISAVLHHDLAGDARRACQLIMQFHGAISGAATTAPSPVQVITPFNIPPPGPT</sequence>
<evidence type="ECO:0000256" key="2">
    <source>
        <dbReference type="ARBA" id="ARBA00023125"/>
    </source>
</evidence>
<dbReference type="Gene3D" id="1.10.260.40">
    <property type="entry name" value="lambda repressor-like DNA-binding domains"/>
    <property type="match status" value="1"/>
</dbReference>
<evidence type="ECO:0000313" key="5">
    <source>
        <dbReference type="EMBL" id="ACV79682.1"/>
    </source>
</evidence>
<dbReference type="InterPro" id="IPR000843">
    <property type="entry name" value="HTH_LacI"/>
</dbReference>
<dbReference type="InParanoid" id="C8XDX9"/>
<proteinExistence type="predicted"/>
<accession>C8XDX9</accession>
<dbReference type="InterPro" id="IPR010982">
    <property type="entry name" value="Lambda_DNA-bd_dom_sf"/>
</dbReference>
<name>C8XDX9_NAKMY</name>
<dbReference type="eggNOG" id="COG1879">
    <property type="taxonomic scope" value="Bacteria"/>
</dbReference>
<dbReference type="RefSeq" id="WP_015748548.1">
    <property type="nucleotide sequence ID" value="NC_013235.1"/>
</dbReference>
<dbReference type="PANTHER" id="PTHR30146">
    <property type="entry name" value="LACI-RELATED TRANSCRIPTIONAL REPRESSOR"/>
    <property type="match status" value="1"/>
</dbReference>
<dbReference type="CDD" id="cd01392">
    <property type="entry name" value="HTH_LacI"/>
    <property type="match status" value="1"/>
</dbReference>